<evidence type="ECO:0000313" key="2">
    <source>
        <dbReference type="Proteomes" id="UP000199092"/>
    </source>
</evidence>
<protein>
    <submittedName>
        <fullName evidence="1">Uncharacterized protein</fullName>
    </submittedName>
</protein>
<proteinExistence type="predicted"/>
<name>A0A1H1SRS2_9ACTN</name>
<dbReference type="AlphaFoldDB" id="A0A1H1SRS2"/>
<reference evidence="1 2" key="1">
    <citation type="submission" date="2016-10" db="EMBL/GenBank/DDBJ databases">
        <authorList>
            <person name="de Groot N.N."/>
        </authorList>
    </citation>
    <scope>NUCLEOTIDE SEQUENCE [LARGE SCALE GENOMIC DNA]</scope>
    <source>
        <strain evidence="1 2">DSM 21741</strain>
    </source>
</reference>
<dbReference type="EMBL" id="LT629749">
    <property type="protein sequence ID" value="SDS50717.1"/>
    <property type="molecule type" value="Genomic_DNA"/>
</dbReference>
<dbReference type="RefSeq" id="WP_091412298.1">
    <property type="nucleotide sequence ID" value="NZ_LT629749.1"/>
</dbReference>
<accession>A0A1H1SRS2</accession>
<dbReference type="Proteomes" id="UP000199092">
    <property type="component" value="Chromosome I"/>
</dbReference>
<gene>
    <name evidence="1" type="ORF">SAMN04488543_1859</name>
</gene>
<sequence length="65" mass="7194">MHPDPLVTAPGWDQDRSRRASERYLLLAAVAEQRRTAPRRPGPVRRLRHGLAGGLVATARLIDAT</sequence>
<dbReference type="STRING" id="546871.SAMN04488543_1859"/>
<evidence type="ECO:0000313" key="1">
    <source>
        <dbReference type="EMBL" id="SDS50717.1"/>
    </source>
</evidence>
<organism evidence="1 2">
    <name type="scientific">Friedmanniella luteola</name>
    <dbReference type="NCBI Taxonomy" id="546871"/>
    <lineage>
        <taxon>Bacteria</taxon>
        <taxon>Bacillati</taxon>
        <taxon>Actinomycetota</taxon>
        <taxon>Actinomycetes</taxon>
        <taxon>Propionibacteriales</taxon>
        <taxon>Nocardioidaceae</taxon>
        <taxon>Friedmanniella</taxon>
    </lineage>
</organism>
<keyword evidence="2" id="KW-1185">Reference proteome</keyword>